<dbReference type="OrthoDB" id="9793058at2"/>
<dbReference type="PANTHER" id="PTHR43428:SF1">
    <property type="entry name" value="ARSENATE REDUCTASE"/>
    <property type="match status" value="1"/>
</dbReference>
<evidence type="ECO:0000256" key="1">
    <source>
        <dbReference type="ARBA" id="ARBA00022849"/>
    </source>
</evidence>
<dbReference type="SUPFAM" id="SSF52788">
    <property type="entry name" value="Phosphotyrosine protein phosphatases I"/>
    <property type="match status" value="1"/>
</dbReference>
<evidence type="ECO:0000313" key="3">
    <source>
        <dbReference type="EMBL" id="AXI03324.1"/>
    </source>
</evidence>
<dbReference type="Pfam" id="PF01451">
    <property type="entry name" value="LMWPc"/>
    <property type="match status" value="1"/>
</dbReference>
<gene>
    <name evidence="3" type="ORF">HYN46_11020</name>
</gene>
<dbReference type="RefSeq" id="WP_114899433.1">
    <property type="nucleotide sequence ID" value="NZ_CP031222.1"/>
</dbReference>
<dbReference type="CDD" id="cd16345">
    <property type="entry name" value="LMWP_ArsC"/>
    <property type="match status" value="1"/>
</dbReference>
<dbReference type="InterPro" id="IPR036196">
    <property type="entry name" value="Ptyr_pPase_sf"/>
</dbReference>
<dbReference type="EMBL" id="CP031222">
    <property type="protein sequence ID" value="AXI03324.1"/>
    <property type="molecule type" value="Genomic_DNA"/>
</dbReference>
<dbReference type="SMART" id="SM00226">
    <property type="entry name" value="LMWPc"/>
    <property type="match status" value="1"/>
</dbReference>
<keyword evidence="4" id="KW-1185">Reference proteome</keyword>
<dbReference type="GO" id="GO:0046685">
    <property type="term" value="P:response to arsenic-containing substance"/>
    <property type="evidence" value="ECO:0007669"/>
    <property type="project" value="UniProtKB-KW"/>
</dbReference>
<protein>
    <submittedName>
        <fullName evidence="3">Arsenate reductase ArsC</fullName>
    </submittedName>
</protein>
<organism evidence="3 4">
    <name type="scientific">Aquirhabdus parva</name>
    <dbReference type="NCBI Taxonomy" id="2283318"/>
    <lineage>
        <taxon>Bacteria</taxon>
        <taxon>Pseudomonadati</taxon>
        <taxon>Pseudomonadota</taxon>
        <taxon>Gammaproteobacteria</taxon>
        <taxon>Moraxellales</taxon>
        <taxon>Moraxellaceae</taxon>
        <taxon>Aquirhabdus</taxon>
    </lineage>
</organism>
<dbReference type="KEGG" id="mbah:HYN46_11020"/>
<evidence type="ECO:0000259" key="2">
    <source>
        <dbReference type="SMART" id="SM00226"/>
    </source>
</evidence>
<accession>A0A345P7R5</accession>
<reference evidence="3 4" key="1">
    <citation type="submission" date="2018-07" db="EMBL/GenBank/DDBJ databases">
        <title>Genome sequencing of Moraxellaceae gen. HYN0046.</title>
        <authorList>
            <person name="Kim M."/>
            <person name="Yi H."/>
        </authorList>
    </citation>
    <scope>NUCLEOTIDE SEQUENCE [LARGE SCALE GENOMIC DNA]</scope>
    <source>
        <strain evidence="3 4">HYN0046</strain>
    </source>
</reference>
<dbReference type="PANTHER" id="PTHR43428">
    <property type="entry name" value="ARSENATE REDUCTASE"/>
    <property type="match status" value="1"/>
</dbReference>
<name>A0A345P7R5_9GAMM</name>
<dbReference type="AlphaFoldDB" id="A0A345P7R5"/>
<dbReference type="Gene3D" id="3.40.50.2300">
    <property type="match status" value="1"/>
</dbReference>
<proteinExistence type="predicted"/>
<evidence type="ECO:0000313" key="4">
    <source>
        <dbReference type="Proteomes" id="UP000253940"/>
    </source>
</evidence>
<dbReference type="Proteomes" id="UP000253940">
    <property type="component" value="Chromosome"/>
</dbReference>
<keyword evidence="1" id="KW-0059">Arsenical resistance</keyword>
<feature type="domain" description="Phosphotyrosine protein phosphatase I" evidence="2">
    <location>
        <begin position="6"/>
        <end position="144"/>
    </location>
</feature>
<dbReference type="InterPro" id="IPR023485">
    <property type="entry name" value="Ptyr_pPase"/>
</dbReference>
<sequence length="166" mass="17945">MSDQTYKVLVLCTGNSARSIMSEALINVLGAGRFLAYSAGSQPSGRVNPFAVEQAQSIGYDTANVRSKSWDEFSQPDSPKMDIVITVCDSAAGESCPLWRGSPIKVHWGFEDPSHVDGSDEDKRAAFTKTFAQIRGKITLLVNLPIDTLSHTELESALQVIGDLPV</sequence>